<keyword evidence="2" id="KW-0813">Transport</keyword>
<sequence>MDLVVTYGLNFAYSTATLGLIVLGLAVVFGLLGVMNMAHGEFVMLGAYSALMVQQAGLPFVLAIPLAVIVCGALGWLMEWSVIRHLYRRPFDTFLATWGIAILMRKGVEVSFGREYQSVDQSLPGTVSLMGIDYPAYRLVLMAVIVTMFALLFVWYQRSNTGARIKAMVQNPDLAAAVGINTARLSRATFVTGVAIAGLAGVLLAPLVRVEPYMGLDYLLSSFFILVVGGLGTLEGLIIGSSIIGGADVVISAIFDKTAGYLGVLAISILFLWLRPDGIFSRR</sequence>
<keyword evidence="11" id="KW-1185">Reference proteome</keyword>
<keyword evidence="6 9" id="KW-1133">Transmembrane helix</keyword>
<gene>
    <name evidence="10" type="ORF">GTW23_20885</name>
</gene>
<evidence type="ECO:0000256" key="8">
    <source>
        <dbReference type="ARBA" id="ARBA00037998"/>
    </source>
</evidence>
<evidence type="ECO:0000256" key="2">
    <source>
        <dbReference type="ARBA" id="ARBA00022448"/>
    </source>
</evidence>
<evidence type="ECO:0000256" key="6">
    <source>
        <dbReference type="ARBA" id="ARBA00022989"/>
    </source>
</evidence>
<dbReference type="RefSeq" id="WP_252917359.1">
    <property type="nucleotide sequence ID" value="NZ_JAAAML010000004.1"/>
</dbReference>
<evidence type="ECO:0000256" key="4">
    <source>
        <dbReference type="ARBA" id="ARBA00022692"/>
    </source>
</evidence>
<reference evidence="10 11" key="1">
    <citation type="submission" date="2020-01" db="EMBL/GenBank/DDBJ databases">
        <title>Genomes of bacteria type strains.</title>
        <authorList>
            <person name="Chen J."/>
            <person name="Zhu S."/>
            <person name="Yang J."/>
        </authorList>
    </citation>
    <scope>NUCLEOTIDE SEQUENCE [LARGE SCALE GENOMIC DNA]</scope>
    <source>
        <strain evidence="10 11">DSM 16655</strain>
    </source>
</reference>
<evidence type="ECO:0000256" key="5">
    <source>
        <dbReference type="ARBA" id="ARBA00022970"/>
    </source>
</evidence>
<evidence type="ECO:0000256" key="9">
    <source>
        <dbReference type="SAM" id="Phobius"/>
    </source>
</evidence>
<keyword evidence="5" id="KW-0029">Amino-acid transport</keyword>
<dbReference type="CDD" id="cd06582">
    <property type="entry name" value="TM_PBP1_LivH_like"/>
    <property type="match status" value="1"/>
</dbReference>
<evidence type="ECO:0000313" key="11">
    <source>
        <dbReference type="Proteomes" id="UP001320715"/>
    </source>
</evidence>
<feature type="transmembrane region" description="Helical" evidence="9">
    <location>
        <begin position="258"/>
        <end position="274"/>
    </location>
</feature>
<dbReference type="Pfam" id="PF02653">
    <property type="entry name" value="BPD_transp_2"/>
    <property type="match status" value="1"/>
</dbReference>
<dbReference type="PANTHER" id="PTHR11795:SF447">
    <property type="entry name" value="ABC TRANSPORTER PERMEASE PROTEIN"/>
    <property type="match status" value="1"/>
</dbReference>
<dbReference type="Proteomes" id="UP001320715">
    <property type="component" value="Unassembled WGS sequence"/>
</dbReference>
<dbReference type="InterPro" id="IPR001851">
    <property type="entry name" value="ABC_transp_permease"/>
</dbReference>
<evidence type="ECO:0000256" key="3">
    <source>
        <dbReference type="ARBA" id="ARBA00022475"/>
    </source>
</evidence>
<comment type="similarity">
    <text evidence="8">Belongs to the binding-protein-dependent transport system permease family. LivHM subfamily.</text>
</comment>
<evidence type="ECO:0000313" key="10">
    <source>
        <dbReference type="EMBL" id="MCO6410645.1"/>
    </source>
</evidence>
<protein>
    <submittedName>
        <fullName evidence="10">Branched-chain amino acid ABC transporter permease</fullName>
    </submittedName>
</protein>
<comment type="subcellular location">
    <subcellularLocation>
        <location evidence="1">Cell membrane</location>
        <topology evidence="1">Multi-pass membrane protein</topology>
    </subcellularLocation>
</comment>
<keyword evidence="4 9" id="KW-0812">Transmembrane</keyword>
<feature type="transmembrane region" description="Helical" evidence="9">
    <location>
        <begin position="12"/>
        <end position="35"/>
    </location>
</feature>
<keyword evidence="7 9" id="KW-0472">Membrane</keyword>
<dbReference type="EMBL" id="JAAAML010000004">
    <property type="protein sequence ID" value="MCO6410645.1"/>
    <property type="molecule type" value="Genomic_DNA"/>
</dbReference>
<organism evidence="10 11">
    <name type="scientific">Hoeflea alexandrii</name>
    <dbReference type="NCBI Taxonomy" id="288436"/>
    <lineage>
        <taxon>Bacteria</taxon>
        <taxon>Pseudomonadati</taxon>
        <taxon>Pseudomonadota</taxon>
        <taxon>Alphaproteobacteria</taxon>
        <taxon>Hyphomicrobiales</taxon>
        <taxon>Rhizobiaceae</taxon>
        <taxon>Hoeflea</taxon>
    </lineage>
</organism>
<dbReference type="PANTHER" id="PTHR11795">
    <property type="entry name" value="BRANCHED-CHAIN AMINO ACID TRANSPORT SYSTEM PERMEASE PROTEIN LIVH"/>
    <property type="match status" value="1"/>
</dbReference>
<accession>A0ABT1CYP5</accession>
<feature type="transmembrane region" description="Helical" evidence="9">
    <location>
        <begin position="220"/>
        <end position="246"/>
    </location>
</feature>
<evidence type="ECO:0000256" key="1">
    <source>
        <dbReference type="ARBA" id="ARBA00004651"/>
    </source>
</evidence>
<keyword evidence="3" id="KW-1003">Cell membrane</keyword>
<name>A0ABT1CYP5_9HYPH</name>
<feature type="transmembrane region" description="Helical" evidence="9">
    <location>
        <begin position="188"/>
        <end position="208"/>
    </location>
</feature>
<evidence type="ECO:0000256" key="7">
    <source>
        <dbReference type="ARBA" id="ARBA00023136"/>
    </source>
</evidence>
<feature type="transmembrane region" description="Helical" evidence="9">
    <location>
        <begin position="56"/>
        <end position="78"/>
    </location>
</feature>
<proteinExistence type="inferred from homology"/>
<feature type="transmembrane region" description="Helical" evidence="9">
    <location>
        <begin position="136"/>
        <end position="156"/>
    </location>
</feature>
<dbReference type="InterPro" id="IPR052157">
    <property type="entry name" value="BCAA_transport_permease"/>
</dbReference>
<comment type="caution">
    <text evidence="10">The sequence shown here is derived from an EMBL/GenBank/DDBJ whole genome shotgun (WGS) entry which is preliminary data.</text>
</comment>